<keyword evidence="3" id="KW-1185">Reference proteome</keyword>
<gene>
    <name evidence="2" type="ORF">B7P33_06485</name>
</gene>
<dbReference type="AlphaFoldDB" id="A0A2A4G8Q4"/>
<sequence>MIIVYTVWIALAAAMVTLLLLCKDSYEQYKKSKATFLRLQNDLEGNLMVNPQKHSSLER</sequence>
<dbReference type="Proteomes" id="UP000219559">
    <property type="component" value="Unassembled WGS sequence"/>
</dbReference>
<keyword evidence="1" id="KW-1133">Transmembrane helix</keyword>
<feature type="transmembrane region" description="Helical" evidence="1">
    <location>
        <begin position="6"/>
        <end position="22"/>
    </location>
</feature>
<keyword evidence="1" id="KW-0812">Transmembrane</keyword>
<proteinExistence type="predicted"/>
<name>A0A2A4G8Q4_9FLAO</name>
<evidence type="ECO:0000313" key="2">
    <source>
        <dbReference type="EMBL" id="PCE64813.1"/>
    </source>
</evidence>
<accession>A0A2A4G8Q4</accession>
<keyword evidence="1" id="KW-0472">Membrane</keyword>
<reference evidence="2 3" key="1">
    <citation type="submission" date="2017-04" db="EMBL/GenBank/DDBJ databases">
        <title>A new member of the family Flavobacteriaceae isolated from ascidians.</title>
        <authorList>
            <person name="Chen L."/>
        </authorList>
    </citation>
    <scope>NUCLEOTIDE SEQUENCE [LARGE SCALE GENOMIC DNA]</scope>
    <source>
        <strain evidence="2 3">HQA918</strain>
    </source>
</reference>
<evidence type="ECO:0000256" key="1">
    <source>
        <dbReference type="SAM" id="Phobius"/>
    </source>
</evidence>
<organism evidence="2 3">
    <name type="scientific">Sediminicola luteus</name>
    <dbReference type="NCBI Taxonomy" id="319238"/>
    <lineage>
        <taxon>Bacteria</taxon>
        <taxon>Pseudomonadati</taxon>
        <taxon>Bacteroidota</taxon>
        <taxon>Flavobacteriia</taxon>
        <taxon>Flavobacteriales</taxon>
        <taxon>Flavobacteriaceae</taxon>
        <taxon>Sediminicola</taxon>
    </lineage>
</organism>
<protein>
    <submittedName>
        <fullName evidence="2">Uncharacterized protein</fullName>
    </submittedName>
</protein>
<dbReference type="EMBL" id="NBWU01000002">
    <property type="protein sequence ID" value="PCE64813.1"/>
    <property type="molecule type" value="Genomic_DNA"/>
</dbReference>
<comment type="caution">
    <text evidence="2">The sequence shown here is derived from an EMBL/GenBank/DDBJ whole genome shotgun (WGS) entry which is preliminary data.</text>
</comment>
<evidence type="ECO:0000313" key="3">
    <source>
        <dbReference type="Proteomes" id="UP000219559"/>
    </source>
</evidence>